<dbReference type="EMBL" id="KZ302273">
    <property type="protein sequence ID" value="PFH45885.1"/>
    <property type="molecule type" value="Genomic_DNA"/>
</dbReference>
<proteinExistence type="predicted"/>
<accession>A0A2A9N6T8</accession>
<organism evidence="1 2">
    <name type="scientific">Amanita thiersii Skay4041</name>
    <dbReference type="NCBI Taxonomy" id="703135"/>
    <lineage>
        <taxon>Eukaryota</taxon>
        <taxon>Fungi</taxon>
        <taxon>Dikarya</taxon>
        <taxon>Basidiomycota</taxon>
        <taxon>Agaricomycotina</taxon>
        <taxon>Agaricomycetes</taxon>
        <taxon>Agaricomycetidae</taxon>
        <taxon>Agaricales</taxon>
        <taxon>Pluteineae</taxon>
        <taxon>Amanitaceae</taxon>
        <taxon>Amanita</taxon>
    </lineage>
</organism>
<dbReference type="OrthoDB" id="3252968at2759"/>
<name>A0A2A9N6T8_9AGAR</name>
<dbReference type="Proteomes" id="UP000242287">
    <property type="component" value="Unassembled WGS sequence"/>
</dbReference>
<evidence type="ECO:0000313" key="2">
    <source>
        <dbReference type="Proteomes" id="UP000242287"/>
    </source>
</evidence>
<evidence type="ECO:0000313" key="1">
    <source>
        <dbReference type="EMBL" id="PFH45885.1"/>
    </source>
</evidence>
<dbReference type="AlphaFoldDB" id="A0A2A9N6T8"/>
<keyword evidence="2" id="KW-1185">Reference proteome</keyword>
<sequence>MSDEYDHHDFDIIRTDSRFGIFEELSLKDKSTVSISNCSFSFRAELEKHVMTDGCYGTIYPMYTHEGRKWVLMSFTYMESGRPVEKVLLWAERIDSRESLGIWRVDGKAWKVFRTTDQLEKLRDMYRRAEVGELPMGRPKFVQGTVQQGSNRPTQGFVLMVNWMTGTYFHLPTKQLNVALKAEKISHSKSARDYIRIKFGCEAALSLRLNDCQGYVENYASEPIAFIDVHLSTSTMAEALVDDIVEWGTQP</sequence>
<reference evidence="1 2" key="1">
    <citation type="submission" date="2014-02" db="EMBL/GenBank/DDBJ databases">
        <title>Transposable element dynamics among asymbiotic and ectomycorrhizal Amanita fungi.</title>
        <authorList>
            <consortium name="DOE Joint Genome Institute"/>
            <person name="Hess J."/>
            <person name="Skrede I."/>
            <person name="Wolfe B."/>
            <person name="LaButti K."/>
            <person name="Ohm R.A."/>
            <person name="Grigoriev I.V."/>
            <person name="Pringle A."/>
        </authorList>
    </citation>
    <scope>NUCLEOTIDE SEQUENCE [LARGE SCALE GENOMIC DNA]</scope>
    <source>
        <strain evidence="1 2">SKay4041</strain>
    </source>
</reference>
<gene>
    <name evidence="1" type="ORF">AMATHDRAFT_200193</name>
</gene>
<protein>
    <submittedName>
        <fullName evidence="1">Uncharacterized protein</fullName>
    </submittedName>
</protein>